<evidence type="ECO:0000313" key="11">
    <source>
        <dbReference type="EMBL" id="EFC41570.1"/>
    </source>
</evidence>
<keyword evidence="8 9" id="KW-0472">Membrane</keyword>
<dbReference type="OrthoDB" id="8061355at2759"/>
<evidence type="ECO:0000256" key="9">
    <source>
        <dbReference type="SAM" id="Phobius"/>
    </source>
</evidence>
<feature type="transmembrane region" description="Helical" evidence="9">
    <location>
        <begin position="441"/>
        <end position="462"/>
    </location>
</feature>
<keyword evidence="5" id="KW-0547">Nucleotide-binding</keyword>
<protein>
    <submittedName>
        <fullName evidence="11">Abc transporter subfamily A protein</fullName>
    </submittedName>
</protein>
<dbReference type="InterPro" id="IPR027417">
    <property type="entry name" value="P-loop_NTPase"/>
</dbReference>
<dbReference type="KEGG" id="ngr:NAEGRDRAFT_80687"/>
<dbReference type="Pfam" id="PF00005">
    <property type="entry name" value="ABC_tran"/>
    <property type="match status" value="1"/>
</dbReference>
<name>D2VNY0_NAEGR</name>
<dbReference type="EMBL" id="GG738885">
    <property type="protein sequence ID" value="EFC41570.1"/>
    <property type="molecule type" value="Genomic_DNA"/>
</dbReference>
<dbReference type="AlphaFoldDB" id="D2VNY0"/>
<evidence type="ECO:0000256" key="8">
    <source>
        <dbReference type="ARBA" id="ARBA00023136"/>
    </source>
</evidence>
<evidence type="ECO:0000256" key="4">
    <source>
        <dbReference type="ARBA" id="ARBA00022737"/>
    </source>
</evidence>
<evidence type="ECO:0000256" key="5">
    <source>
        <dbReference type="ARBA" id="ARBA00022741"/>
    </source>
</evidence>
<dbReference type="GeneID" id="8851176"/>
<proteinExistence type="predicted"/>
<dbReference type="GO" id="GO:0016887">
    <property type="term" value="F:ATP hydrolysis activity"/>
    <property type="evidence" value="ECO:0007669"/>
    <property type="project" value="InterPro"/>
</dbReference>
<dbReference type="PROSITE" id="PS00211">
    <property type="entry name" value="ABC_TRANSPORTER_1"/>
    <property type="match status" value="1"/>
</dbReference>
<feature type="transmembrane region" description="Helical" evidence="9">
    <location>
        <begin position="329"/>
        <end position="355"/>
    </location>
</feature>
<keyword evidence="12" id="KW-1185">Reference proteome</keyword>
<keyword evidence="4" id="KW-0677">Repeat</keyword>
<dbReference type="eggNOG" id="KOG0059">
    <property type="taxonomic scope" value="Eukaryota"/>
</dbReference>
<reference evidence="11 12" key="1">
    <citation type="journal article" date="2010" name="Cell">
        <title>The genome of Naegleria gruberi illuminates early eukaryotic versatility.</title>
        <authorList>
            <person name="Fritz-Laylin L.K."/>
            <person name="Prochnik S.E."/>
            <person name="Ginger M.L."/>
            <person name="Dacks J.B."/>
            <person name="Carpenter M.L."/>
            <person name="Field M.C."/>
            <person name="Kuo A."/>
            <person name="Paredez A."/>
            <person name="Chapman J."/>
            <person name="Pham J."/>
            <person name="Shu S."/>
            <person name="Neupane R."/>
            <person name="Cipriano M."/>
            <person name="Mancuso J."/>
            <person name="Tu H."/>
            <person name="Salamov A."/>
            <person name="Lindquist E."/>
            <person name="Shapiro H."/>
            <person name="Lucas S."/>
            <person name="Grigoriev I.V."/>
            <person name="Cande W.Z."/>
            <person name="Fulton C."/>
            <person name="Rokhsar D.S."/>
            <person name="Dawson S.C."/>
        </authorList>
    </citation>
    <scope>NUCLEOTIDE SEQUENCE [LARGE SCALE GENOMIC DNA]</scope>
    <source>
        <strain evidence="11 12">NEG-M</strain>
    </source>
</reference>
<dbReference type="Proteomes" id="UP000006671">
    <property type="component" value="Unassembled WGS sequence"/>
</dbReference>
<dbReference type="SUPFAM" id="SSF52540">
    <property type="entry name" value="P-loop containing nucleoside triphosphate hydrolases"/>
    <property type="match status" value="1"/>
</dbReference>
<evidence type="ECO:0000313" key="12">
    <source>
        <dbReference type="Proteomes" id="UP000006671"/>
    </source>
</evidence>
<feature type="transmembrane region" description="Helical" evidence="9">
    <location>
        <begin position="37"/>
        <end position="56"/>
    </location>
</feature>
<feature type="transmembrane region" description="Helical" evidence="9">
    <location>
        <begin position="287"/>
        <end position="309"/>
    </location>
</feature>
<keyword evidence="7 9" id="KW-1133">Transmembrane helix</keyword>
<dbReference type="InParanoid" id="D2VNY0"/>
<evidence type="ECO:0000256" key="1">
    <source>
        <dbReference type="ARBA" id="ARBA00004141"/>
    </source>
</evidence>
<dbReference type="GO" id="GO:0005524">
    <property type="term" value="F:ATP binding"/>
    <property type="evidence" value="ECO:0007669"/>
    <property type="project" value="UniProtKB-KW"/>
</dbReference>
<dbReference type="InterPro" id="IPR026082">
    <property type="entry name" value="ABCA"/>
</dbReference>
<gene>
    <name evidence="11" type="ORF">NAEGRDRAFT_80687</name>
</gene>
<sequence length="901" mass="102339">MNSDLIMDTNLSKDLSQVRGLLFKSFSLQMKQKKSNCCLLFFPVICLVFIFLLQVVTKDLTNNFLSEQGLANTKVNSTSVELSQLMVQVKNSQNLTFNPPESIYFSSNRRDYLDNINFGQLSSKFGVSNGFLKDFSPFSRKIPSMQVNGTFETTGMISIPYSVSSFNNSTEMENVIYEKLASDGKSKHALDAVGGYIINQLTTSTRAILNYTIQYDSNEKSLFCDYLSKTIPISFVITSCRNVMGVSMQHWMNDAFLKNITGRYNIRTYTSQMSYTISFPSANISDLLGSLFFPMILCLLLPSFTFTIVMEKQFKLREMMKLMGMKMRYYFLVSYMFFYGMYAISVVMFIIFSALFNFSFVTKTNPIILTTIVSYLIVLIGPMVGVILDSSLYTNVPESKYGILTIFPFQITHFVYATTAACNSGNGCITNFVDIYNNSSVFYSLIYMLGMSLVYMILGLYLDAVIPQPFGVSKSPLFFMNWLWKPFRNILKKRISGKRVKPTIDEENQIATIDSDVAEENNRVTPPNLTRDQQEEHIRKLKNDFGVVLFNLEKKFNSKTAVNNICLRIGKSECFGLLGLNGAGKSTTISMLSGMFGPSSGTAFVYGKDIRTEMDSIHKIMGLTSQFDILYPDLTCEDHLLFYARLKAVKIKHEKQHIQSLLKQVGLDNETLKMKNSPPSKSLSGGMKRRLSIAISLIGDPKVILLDEPTTGLDPLSKRHLWDIILEQKKNRTVILTTHSMEEADVLCDRMTIMSNGEFKCLGSGLRLKNKFGDGYVLSISYPKQFESLAEQYVLKYVPQARKDLILSETMSIFKIPHFPISLSNNIYIEEEEEEIKSLSGLFKHMEEGKVGNGIEEFALNQDSLEQVFLNIIGMHSNRNTDTKENEKWKRILVMLKQCLW</sequence>
<dbReference type="FunFam" id="3.40.50.300:FF:000665">
    <property type="entry name" value="ABC transporter A family member 2"/>
    <property type="match status" value="1"/>
</dbReference>
<dbReference type="GO" id="GO:0016020">
    <property type="term" value="C:membrane"/>
    <property type="evidence" value="ECO:0007669"/>
    <property type="project" value="UniProtKB-SubCell"/>
</dbReference>
<dbReference type="RefSeq" id="XP_002674314.1">
    <property type="nucleotide sequence ID" value="XM_002674268.1"/>
</dbReference>
<keyword evidence="3 9" id="KW-0812">Transmembrane</keyword>
<dbReference type="PANTHER" id="PTHR19229:SF36">
    <property type="entry name" value="ATP-BINDING CASSETTE SUB-FAMILY A MEMBER 2"/>
    <property type="match status" value="1"/>
</dbReference>
<dbReference type="VEuPathDB" id="AmoebaDB:NAEGRDRAFT_80687"/>
<dbReference type="Gene3D" id="3.40.50.300">
    <property type="entry name" value="P-loop containing nucleotide triphosphate hydrolases"/>
    <property type="match status" value="1"/>
</dbReference>
<evidence type="ECO:0000259" key="10">
    <source>
        <dbReference type="PROSITE" id="PS50893"/>
    </source>
</evidence>
<dbReference type="InterPro" id="IPR003593">
    <property type="entry name" value="AAA+_ATPase"/>
</dbReference>
<dbReference type="PANTHER" id="PTHR19229">
    <property type="entry name" value="ATP-BINDING CASSETTE TRANSPORTER SUBFAMILY A ABCA"/>
    <property type="match status" value="1"/>
</dbReference>
<accession>D2VNY0</accession>
<evidence type="ECO:0000256" key="6">
    <source>
        <dbReference type="ARBA" id="ARBA00022840"/>
    </source>
</evidence>
<dbReference type="GO" id="GO:0140359">
    <property type="term" value="F:ABC-type transporter activity"/>
    <property type="evidence" value="ECO:0007669"/>
    <property type="project" value="InterPro"/>
</dbReference>
<dbReference type="CDD" id="cd03263">
    <property type="entry name" value="ABC_subfamily_A"/>
    <property type="match status" value="1"/>
</dbReference>
<keyword evidence="2" id="KW-0813">Transport</keyword>
<evidence type="ECO:0000256" key="3">
    <source>
        <dbReference type="ARBA" id="ARBA00022692"/>
    </source>
</evidence>
<keyword evidence="6" id="KW-0067">ATP-binding</keyword>
<dbReference type="OMA" id="IMDEPAC"/>
<evidence type="ECO:0000256" key="7">
    <source>
        <dbReference type="ARBA" id="ARBA00022989"/>
    </source>
</evidence>
<dbReference type="PROSITE" id="PS50893">
    <property type="entry name" value="ABC_TRANSPORTER_2"/>
    <property type="match status" value="1"/>
</dbReference>
<evidence type="ECO:0000256" key="2">
    <source>
        <dbReference type="ARBA" id="ARBA00022448"/>
    </source>
</evidence>
<feature type="domain" description="ABC transporter" evidence="10">
    <location>
        <begin position="547"/>
        <end position="781"/>
    </location>
</feature>
<organism evidence="12">
    <name type="scientific">Naegleria gruberi</name>
    <name type="common">Amoeba</name>
    <dbReference type="NCBI Taxonomy" id="5762"/>
    <lineage>
        <taxon>Eukaryota</taxon>
        <taxon>Discoba</taxon>
        <taxon>Heterolobosea</taxon>
        <taxon>Tetramitia</taxon>
        <taxon>Eutetramitia</taxon>
        <taxon>Vahlkampfiidae</taxon>
        <taxon>Naegleria</taxon>
    </lineage>
</organism>
<feature type="transmembrane region" description="Helical" evidence="9">
    <location>
        <begin position="367"/>
        <end position="389"/>
    </location>
</feature>
<dbReference type="InterPro" id="IPR017871">
    <property type="entry name" value="ABC_transporter-like_CS"/>
</dbReference>
<dbReference type="InterPro" id="IPR003439">
    <property type="entry name" value="ABC_transporter-like_ATP-bd"/>
</dbReference>
<comment type="subcellular location">
    <subcellularLocation>
        <location evidence="1">Membrane</location>
        <topology evidence="1">Multi-pass membrane protein</topology>
    </subcellularLocation>
</comment>
<dbReference type="SMART" id="SM00382">
    <property type="entry name" value="AAA"/>
    <property type="match status" value="1"/>
</dbReference>